<reference evidence="1 2" key="1">
    <citation type="submission" date="2020-03" db="EMBL/GenBank/DDBJ databases">
        <title>Dissostichus mawsoni Genome sequencing and assembly.</title>
        <authorList>
            <person name="Park H."/>
        </authorList>
    </citation>
    <scope>NUCLEOTIDE SEQUENCE [LARGE SCALE GENOMIC DNA]</scope>
    <source>
        <strain evidence="1">DM0001</strain>
        <tissue evidence="1">Muscle</tissue>
    </source>
</reference>
<organism evidence="1 2">
    <name type="scientific">Dissostichus mawsoni</name>
    <name type="common">Antarctic cod</name>
    <dbReference type="NCBI Taxonomy" id="36200"/>
    <lineage>
        <taxon>Eukaryota</taxon>
        <taxon>Metazoa</taxon>
        <taxon>Chordata</taxon>
        <taxon>Craniata</taxon>
        <taxon>Vertebrata</taxon>
        <taxon>Euteleostomi</taxon>
        <taxon>Actinopterygii</taxon>
        <taxon>Neopterygii</taxon>
        <taxon>Teleostei</taxon>
        <taxon>Neoteleostei</taxon>
        <taxon>Acanthomorphata</taxon>
        <taxon>Eupercaria</taxon>
        <taxon>Perciformes</taxon>
        <taxon>Notothenioidei</taxon>
        <taxon>Nototheniidae</taxon>
        <taxon>Dissostichus</taxon>
    </lineage>
</organism>
<protein>
    <submittedName>
        <fullName evidence="1">Uncharacterized protein</fullName>
    </submittedName>
</protein>
<comment type="caution">
    <text evidence="1">The sequence shown here is derived from an EMBL/GenBank/DDBJ whole genome shotgun (WGS) entry which is preliminary data.</text>
</comment>
<keyword evidence="2" id="KW-1185">Reference proteome</keyword>
<accession>A0A7J5XM28</accession>
<evidence type="ECO:0000313" key="1">
    <source>
        <dbReference type="EMBL" id="KAF3837903.1"/>
    </source>
</evidence>
<gene>
    <name evidence="1" type="ORF">F7725_009671</name>
</gene>
<proteinExistence type="predicted"/>
<name>A0A7J5XM28_DISMA</name>
<evidence type="ECO:0000313" key="2">
    <source>
        <dbReference type="Proteomes" id="UP000518266"/>
    </source>
</evidence>
<dbReference type="Proteomes" id="UP000518266">
    <property type="component" value="Unassembled WGS sequence"/>
</dbReference>
<dbReference type="EMBL" id="JAAKFY010000022">
    <property type="protein sequence ID" value="KAF3837903.1"/>
    <property type="molecule type" value="Genomic_DNA"/>
</dbReference>
<dbReference type="OrthoDB" id="8953973at2759"/>
<sequence length="160" mass="17885">MNLKSICSFSPIMSNHLFAPSRLDMAFAVWHRSGLVYFQDLFSDDSFVSFTHLCRDHNIPKSHFFRYLQARSFASKHFPGYPCPPSKDLAHSVLNVNPFNKGAVSFWASVFRSLSAISGRILSPNPQTAIFGTVDTGLGFSSLHKNAVAMRRCMPAVSYC</sequence>
<dbReference type="AlphaFoldDB" id="A0A7J5XM28"/>